<evidence type="ECO:0000313" key="3">
    <source>
        <dbReference type="Proteomes" id="UP001205890"/>
    </source>
</evidence>
<reference evidence="2 3" key="1">
    <citation type="submission" date="2022-07" db="EMBL/GenBank/DDBJ databases">
        <authorList>
            <person name="Li W.-J."/>
            <person name="Deng Q.-Q."/>
        </authorList>
    </citation>
    <scope>NUCLEOTIDE SEQUENCE [LARGE SCALE GENOMIC DNA]</scope>
    <source>
        <strain evidence="2 3">SYSU M60028</strain>
    </source>
</reference>
<dbReference type="EMBL" id="JANCLU010000007">
    <property type="protein sequence ID" value="MCP8938704.1"/>
    <property type="molecule type" value="Genomic_DNA"/>
</dbReference>
<comment type="caution">
    <text evidence="2">The sequence shown here is derived from an EMBL/GenBank/DDBJ whole genome shotgun (WGS) entry which is preliminary data.</text>
</comment>
<dbReference type="Pfam" id="PF09898">
    <property type="entry name" value="DUF2125"/>
    <property type="match status" value="1"/>
</dbReference>
<keyword evidence="1" id="KW-1133">Transmembrane helix</keyword>
<keyword evidence="3" id="KW-1185">Reference proteome</keyword>
<organism evidence="2 3">
    <name type="scientific">Alsobacter ponti</name>
    <dbReference type="NCBI Taxonomy" id="2962936"/>
    <lineage>
        <taxon>Bacteria</taxon>
        <taxon>Pseudomonadati</taxon>
        <taxon>Pseudomonadota</taxon>
        <taxon>Alphaproteobacteria</taxon>
        <taxon>Hyphomicrobiales</taxon>
        <taxon>Alsobacteraceae</taxon>
        <taxon>Alsobacter</taxon>
    </lineage>
</organism>
<dbReference type="Proteomes" id="UP001205890">
    <property type="component" value="Unassembled WGS sequence"/>
</dbReference>
<evidence type="ECO:0000313" key="2">
    <source>
        <dbReference type="EMBL" id="MCP8938704.1"/>
    </source>
</evidence>
<feature type="transmembrane region" description="Helical" evidence="1">
    <location>
        <begin position="6"/>
        <end position="26"/>
    </location>
</feature>
<dbReference type="RefSeq" id="WP_254740885.1">
    <property type="nucleotide sequence ID" value="NZ_JANCLU010000007.1"/>
</dbReference>
<gene>
    <name evidence="2" type="ORF">NK718_09275</name>
</gene>
<name>A0ABT1LB78_9HYPH</name>
<dbReference type="InterPro" id="IPR018666">
    <property type="entry name" value="DUF2125"/>
</dbReference>
<evidence type="ECO:0000256" key="1">
    <source>
        <dbReference type="SAM" id="Phobius"/>
    </source>
</evidence>
<sequence>MSLPAIAVGVLFLGLSAFWFAASWWTGRQIDAWINREASLGRNWSCADRSIAGYPFRIEFSCDAPTFAGAMDGREVSGSLGRVLAVAQVYNPGHVIVEADGPLLVTEKGGVEARLDWSLGRASVIGRPGAVERVAVELTQPKLNLSGAPRGDVEASAALADFHLRRTPGRPPEDRAYDVASRIESGVVPPLDRLSGDAAPLDADVVATLTQADPLVGVGLATALERWRQAGGRVQVSTLTLRKGVKQAAATGNLGLDEGRRVQGRLELTLSGMDDLLKAYGVGPRTAVLSGLIAGVLGGKAEAQPAPGKTAGLTLPLRFENGRAFLGPVAVAALAPVY</sequence>
<proteinExistence type="predicted"/>
<keyword evidence="1" id="KW-0472">Membrane</keyword>
<protein>
    <submittedName>
        <fullName evidence="2">DUF2125 domain-containing protein</fullName>
    </submittedName>
</protein>
<accession>A0ABT1LB78</accession>
<keyword evidence="1" id="KW-0812">Transmembrane</keyword>